<dbReference type="EMBL" id="CAMPGE010024703">
    <property type="protein sequence ID" value="CAI2382523.1"/>
    <property type="molecule type" value="Genomic_DNA"/>
</dbReference>
<comment type="caution">
    <text evidence="4">The sequence shown here is derived from an EMBL/GenBank/DDBJ whole genome shotgun (WGS) entry which is preliminary data.</text>
</comment>
<protein>
    <submittedName>
        <fullName evidence="4">Uncharacterized protein</fullName>
    </submittedName>
</protein>
<keyword evidence="5" id="KW-1185">Reference proteome</keyword>
<dbReference type="PANTHER" id="PTHR24171">
    <property type="entry name" value="ANKYRIN REPEAT DOMAIN-CONTAINING PROTEIN 39-RELATED"/>
    <property type="match status" value="1"/>
</dbReference>
<dbReference type="PROSITE" id="PS50088">
    <property type="entry name" value="ANK_REPEAT"/>
    <property type="match status" value="2"/>
</dbReference>
<evidence type="ECO:0000256" key="3">
    <source>
        <dbReference type="PROSITE-ProRule" id="PRU00023"/>
    </source>
</evidence>
<dbReference type="InterPro" id="IPR002110">
    <property type="entry name" value="Ankyrin_rpt"/>
</dbReference>
<gene>
    <name evidence="4" type="ORF">ECRASSUSDP1_LOCUS23998</name>
</gene>
<dbReference type="SUPFAM" id="SSF48403">
    <property type="entry name" value="Ankyrin repeat"/>
    <property type="match status" value="1"/>
</dbReference>
<evidence type="ECO:0000256" key="2">
    <source>
        <dbReference type="ARBA" id="ARBA00023043"/>
    </source>
</evidence>
<reference evidence="4" key="1">
    <citation type="submission" date="2023-07" db="EMBL/GenBank/DDBJ databases">
        <authorList>
            <consortium name="AG Swart"/>
            <person name="Singh M."/>
            <person name="Singh A."/>
            <person name="Seah K."/>
            <person name="Emmerich C."/>
        </authorList>
    </citation>
    <scope>NUCLEOTIDE SEQUENCE</scope>
    <source>
        <strain evidence="4">DP1</strain>
    </source>
</reference>
<dbReference type="Gene3D" id="1.25.40.20">
    <property type="entry name" value="Ankyrin repeat-containing domain"/>
    <property type="match status" value="1"/>
</dbReference>
<proteinExistence type="predicted"/>
<keyword evidence="2 3" id="KW-0040">ANK repeat</keyword>
<organism evidence="4 5">
    <name type="scientific">Euplotes crassus</name>
    <dbReference type="NCBI Taxonomy" id="5936"/>
    <lineage>
        <taxon>Eukaryota</taxon>
        <taxon>Sar</taxon>
        <taxon>Alveolata</taxon>
        <taxon>Ciliophora</taxon>
        <taxon>Intramacronucleata</taxon>
        <taxon>Spirotrichea</taxon>
        <taxon>Hypotrichia</taxon>
        <taxon>Euplotida</taxon>
        <taxon>Euplotidae</taxon>
        <taxon>Moneuplotes</taxon>
    </lineage>
</organism>
<dbReference type="Proteomes" id="UP001295684">
    <property type="component" value="Unassembled WGS sequence"/>
</dbReference>
<sequence length="545" mass="62996">MKIQSHASHLKMRPMDSIFLIFSGTNALMFEDITKGSSKYSNLRNREKNRRSMGNHCNRIITIWRIFRDWFYQRVPDEVKAWSWQQCVQECLRSCSFKLKKINTHDEGRLPIKAVVKSFSKSPSSFILKDNLMNVNISKMVESNSDGSSIVLPRDRWMNKYTKRNKLHTFYSSMPRHKTIESVSASSISSSLSQNGSLIIEKRPAWKMIDVLKNSPILKNTLLGRMLNLKKREKVKFFRQKSLLRKIATESKFTKTAKNLIYDAEKSDESDSWVNNNQYEEKIVEETEYSCISPMVRRDFDLESEPLEESKANQDIIESPCHLFTNGVIQEMEEETEGKNDALEVNISKIRTMERYNTPNINRTKLVNDQNVFKKSSTNMKMADKKKFLPYKKPKRKINMKKLRKLVKKSRVLMNTEDIRLGQHQKLEKTQKEYAKLLLFIIGQGEASRLIDFLEGAALIQSSAINQPDEDGNTPFSVACQNGDSEIVEILIKAGAELNTQNNKGNTPLHYACTYNFIRVRNLLIKNGANETIKNHGGRIPWEGI</sequence>
<evidence type="ECO:0000313" key="4">
    <source>
        <dbReference type="EMBL" id="CAI2382523.1"/>
    </source>
</evidence>
<dbReference type="PROSITE" id="PS50297">
    <property type="entry name" value="ANK_REP_REGION"/>
    <property type="match status" value="2"/>
</dbReference>
<feature type="repeat" description="ANK" evidence="3">
    <location>
        <begin position="471"/>
        <end position="503"/>
    </location>
</feature>
<name>A0AAD2D7P6_EUPCR</name>
<dbReference type="Pfam" id="PF12796">
    <property type="entry name" value="Ank_2"/>
    <property type="match status" value="1"/>
</dbReference>
<dbReference type="InterPro" id="IPR036770">
    <property type="entry name" value="Ankyrin_rpt-contain_sf"/>
</dbReference>
<evidence type="ECO:0000256" key="1">
    <source>
        <dbReference type="ARBA" id="ARBA00022737"/>
    </source>
</evidence>
<dbReference type="AlphaFoldDB" id="A0AAD2D7P6"/>
<feature type="repeat" description="ANK" evidence="3">
    <location>
        <begin position="504"/>
        <end position="536"/>
    </location>
</feature>
<accession>A0AAD2D7P6</accession>
<keyword evidence="1" id="KW-0677">Repeat</keyword>
<evidence type="ECO:0000313" key="5">
    <source>
        <dbReference type="Proteomes" id="UP001295684"/>
    </source>
</evidence>
<dbReference type="SMART" id="SM00248">
    <property type="entry name" value="ANK"/>
    <property type="match status" value="2"/>
</dbReference>